<dbReference type="NCBIfam" id="TIGR02677">
    <property type="entry name" value="TIGR02677 family protein"/>
    <property type="match status" value="1"/>
</dbReference>
<name>A0ABT1EIR7_9FIRM</name>
<keyword evidence="2" id="KW-1185">Reference proteome</keyword>
<sequence length="495" mass="58436">MQRGEEIRKPITEAKYLNVENTDRYRSIIRLFYLQYEKLKYWLYAEEVFAEIKEDDYFADYTLEQCQQDLQVLREWKNLLAMQDTKKVSTIEEFKNKKFRYQLSEFSVEVERMVIRLENLQIEGTSLEPTLLERLRKGLGRIAEMSELNPDEVYGWWSELNNNFVLLNQNYQDYMRDLNSLKAEEMMKTKAFLLFKDTLIEYLRGFVKSLQYNMGIIESELKDVSEETLKQVFAKILTHELSIPRLDFQINEEEMAERIFGRFASIRNWFLGENGRPAEAEMVFDLANNIIRKITRYATQISEQTGGNANRRSEYLKLAEIFGKCNDITQAHELSSMVFGFEGVMHLKGDFKRSTESMNSGVYEEEAEIIKLAPRTRVYRERSEKSPVVDHSKEKEMAKEAVLQRIEMERKLLRSYIKDGVLEFKDLPVIKPEVRDTFLTWLSKAMENDDFKGKTEDGEEFAVKKPDEGEYCQLQCTDGEFLMPAYRIEFVEGVK</sequence>
<dbReference type="Pfam" id="PF09660">
    <property type="entry name" value="DUF2397"/>
    <property type="match status" value="1"/>
</dbReference>
<reference evidence="1 2" key="1">
    <citation type="journal article" date="2022" name="Genome Biol. Evol.">
        <title>Host diet, physiology and behaviors set the stage for Lachnospiraceae cladogenesis.</title>
        <authorList>
            <person name="Vera-Ponce De Leon A."/>
            <person name="Schneider M."/>
            <person name="Jahnes B.C."/>
            <person name="Sadowski V."/>
            <person name="Camuy-Velez L.A."/>
            <person name="Duan J."/>
            <person name="Sabree Z.L."/>
        </authorList>
    </citation>
    <scope>NUCLEOTIDE SEQUENCE [LARGE SCALE GENOMIC DNA]</scope>
    <source>
        <strain evidence="1 2">PAL227</strain>
    </source>
</reference>
<organism evidence="1 2">
    <name type="scientific">Ohessyouella blattaphilus</name>
    <dbReference type="NCBI Taxonomy" id="2949333"/>
    <lineage>
        <taxon>Bacteria</taxon>
        <taxon>Bacillati</taxon>
        <taxon>Bacillota</taxon>
        <taxon>Clostridia</taxon>
        <taxon>Lachnospirales</taxon>
        <taxon>Lachnospiraceae</taxon>
        <taxon>Ohessyouella</taxon>
    </lineage>
</organism>
<dbReference type="EMBL" id="JAMZFV010000004">
    <property type="protein sequence ID" value="MCP1109576.1"/>
    <property type="molecule type" value="Genomic_DNA"/>
</dbReference>
<dbReference type="Proteomes" id="UP001523565">
    <property type="component" value="Unassembled WGS sequence"/>
</dbReference>
<evidence type="ECO:0000313" key="1">
    <source>
        <dbReference type="EMBL" id="MCP1109576.1"/>
    </source>
</evidence>
<dbReference type="RefSeq" id="WP_262068479.1">
    <property type="nucleotide sequence ID" value="NZ_JAMXOC010000004.1"/>
</dbReference>
<evidence type="ECO:0000313" key="2">
    <source>
        <dbReference type="Proteomes" id="UP001523565"/>
    </source>
</evidence>
<gene>
    <name evidence="1" type="ORF">NK118_04835</name>
</gene>
<accession>A0ABT1EIR7</accession>
<dbReference type="InterPro" id="IPR013493">
    <property type="entry name" value="CHP02677"/>
</dbReference>
<protein>
    <submittedName>
        <fullName evidence="1">TIGR02677 family protein</fullName>
    </submittedName>
</protein>
<proteinExistence type="predicted"/>
<comment type="caution">
    <text evidence="1">The sequence shown here is derived from an EMBL/GenBank/DDBJ whole genome shotgun (WGS) entry which is preliminary data.</text>
</comment>